<keyword evidence="3" id="KW-1185">Reference proteome</keyword>
<evidence type="ECO:0000313" key="2">
    <source>
        <dbReference type="EMBL" id="KAG2583553.1"/>
    </source>
</evidence>
<evidence type="ECO:0000256" key="1">
    <source>
        <dbReference type="SAM" id="MobiDB-lite"/>
    </source>
</evidence>
<accession>A0A8T0RFE8</accession>
<sequence length="244" mass="26881">MRTRQERKDSTTTTLSTSASHRKHEASAHPWQEQRVRMHPSDLHFFPVVFPIDDDGQPFLRQRRGYDNPHLRLRRSPHGSASRLRPHTPPATPTSAQKRPSMAAPPAAIASATAGATQGAQPRRASPSTKNRHPQGTAGRGIGATAAALGRGAKRRPQRRHPARSGAQGGSASRAGGDHQATAARTERARGGRSRGIGRSSGSAPNRRWRRWKGHSERWQRMGNEGSRRYGLLYLSDYYATFDI</sequence>
<dbReference type="AlphaFoldDB" id="A0A8T0RFE8"/>
<feature type="compositionally biased region" description="Basic residues" evidence="1">
    <location>
        <begin position="152"/>
        <end position="163"/>
    </location>
</feature>
<reference evidence="2" key="1">
    <citation type="submission" date="2020-05" db="EMBL/GenBank/DDBJ databases">
        <title>WGS assembly of Panicum virgatum.</title>
        <authorList>
            <person name="Lovell J.T."/>
            <person name="Jenkins J."/>
            <person name="Shu S."/>
            <person name="Juenger T.E."/>
            <person name="Schmutz J."/>
        </authorList>
    </citation>
    <scope>NUCLEOTIDE SEQUENCE</scope>
    <source>
        <strain evidence="2">AP13</strain>
    </source>
</reference>
<comment type="caution">
    <text evidence="2">The sequence shown here is derived from an EMBL/GenBank/DDBJ whole genome shotgun (WGS) entry which is preliminary data.</text>
</comment>
<protein>
    <submittedName>
        <fullName evidence="2">Uncharacterized protein</fullName>
    </submittedName>
</protein>
<organism evidence="2 3">
    <name type="scientific">Panicum virgatum</name>
    <name type="common">Blackwell switchgrass</name>
    <dbReference type="NCBI Taxonomy" id="38727"/>
    <lineage>
        <taxon>Eukaryota</taxon>
        <taxon>Viridiplantae</taxon>
        <taxon>Streptophyta</taxon>
        <taxon>Embryophyta</taxon>
        <taxon>Tracheophyta</taxon>
        <taxon>Spermatophyta</taxon>
        <taxon>Magnoliopsida</taxon>
        <taxon>Liliopsida</taxon>
        <taxon>Poales</taxon>
        <taxon>Poaceae</taxon>
        <taxon>PACMAD clade</taxon>
        <taxon>Panicoideae</taxon>
        <taxon>Panicodae</taxon>
        <taxon>Paniceae</taxon>
        <taxon>Panicinae</taxon>
        <taxon>Panicum</taxon>
        <taxon>Panicum sect. Hiantes</taxon>
    </lineage>
</organism>
<feature type="compositionally biased region" description="Basic and acidic residues" evidence="1">
    <location>
        <begin position="1"/>
        <end position="10"/>
    </location>
</feature>
<feature type="compositionally biased region" description="Low complexity" evidence="1">
    <location>
        <begin position="100"/>
        <end position="122"/>
    </location>
</feature>
<evidence type="ECO:0000313" key="3">
    <source>
        <dbReference type="Proteomes" id="UP000823388"/>
    </source>
</evidence>
<feature type="region of interest" description="Disordered" evidence="1">
    <location>
        <begin position="1"/>
        <end position="36"/>
    </location>
</feature>
<gene>
    <name evidence="2" type="ORF">PVAP13_6KG260506</name>
</gene>
<dbReference type="EMBL" id="CM029047">
    <property type="protein sequence ID" value="KAG2583553.1"/>
    <property type="molecule type" value="Genomic_DNA"/>
</dbReference>
<feature type="compositionally biased region" description="Low complexity" evidence="1">
    <location>
        <begin position="164"/>
        <end position="175"/>
    </location>
</feature>
<feature type="region of interest" description="Disordered" evidence="1">
    <location>
        <begin position="55"/>
        <end position="216"/>
    </location>
</feature>
<name>A0A8T0RFE8_PANVG</name>
<proteinExistence type="predicted"/>
<dbReference type="Proteomes" id="UP000823388">
    <property type="component" value="Chromosome 6K"/>
</dbReference>